<accession>A0A9X6RLC9</accession>
<dbReference type="AlphaFoldDB" id="A0A9X6RLC9"/>
<organism evidence="1 2">
    <name type="scientific">Hypsibius exemplaris</name>
    <name type="common">Freshwater tardigrade</name>
    <dbReference type="NCBI Taxonomy" id="2072580"/>
    <lineage>
        <taxon>Eukaryota</taxon>
        <taxon>Metazoa</taxon>
        <taxon>Ecdysozoa</taxon>
        <taxon>Tardigrada</taxon>
        <taxon>Eutardigrada</taxon>
        <taxon>Parachela</taxon>
        <taxon>Hypsibioidea</taxon>
        <taxon>Hypsibiidae</taxon>
        <taxon>Hypsibius</taxon>
    </lineage>
</organism>
<dbReference type="Proteomes" id="UP000192578">
    <property type="component" value="Unassembled WGS sequence"/>
</dbReference>
<evidence type="ECO:0000313" key="1">
    <source>
        <dbReference type="EMBL" id="OWA51860.1"/>
    </source>
</evidence>
<dbReference type="EMBL" id="MTYJ01000242">
    <property type="protein sequence ID" value="OWA51860.1"/>
    <property type="molecule type" value="Genomic_DNA"/>
</dbReference>
<gene>
    <name evidence="1" type="ORF">BV898_16322</name>
</gene>
<comment type="caution">
    <text evidence="1">The sequence shown here is derived from an EMBL/GenBank/DDBJ whole genome shotgun (WGS) entry which is preliminary data.</text>
</comment>
<keyword evidence="2" id="KW-1185">Reference proteome</keyword>
<name>A0A9X6RLC9_HYPEX</name>
<proteinExistence type="predicted"/>
<sequence>MEQHFNPPDVPISNQIISVLHSLVSAAVKGFNTDIVATAGHYCLLAATHAYYPENVALSMLRLMDAGP</sequence>
<protein>
    <submittedName>
        <fullName evidence="1">Uncharacterized protein</fullName>
    </submittedName>
</protein>
<evidence type="ECO:0000313" key="2">
    <source>
        <dbReference type="Proteomes" id="UP000192578"/>
    </source>
</evidence>
<reference evidence="2" key="1">
    <citation type="submission" date="2017-01" db="EMBL/GenBank/DDBJ databases">
        <title>Comparative genomics of anhydrobiosis in the tardigrade Hypsibius dujardini.</title>
        <authorList>
            <person name="Yoshida Y."/>
            <person name="Koutsovoulos G."/>
            <person name="Laetsch D."/>
            <person name="Stevens L."/>
            <person name="Kumar S."/>
            <person name="Horikawa D."/>
            <person name="Ishino K."/>
            <person name="Komine S."/>
            <person name="Tomita M."/>
            <person name="Blaxter M."/>
            <person name="Arakawa K."/>
        </authorList>
    </citation>
    <scope>NUCLEOTIDE SEQUENCE [LARGE SCALE GENOMIC DNA]</scope>
    <source>
        <strain evidence="2">Z151</strain>
    </source>
</reference>